<reference evidence="1" key="1">
    <citation type="submission" date="2020-04" db="EMBL/GenBank/DDBJ databases">
        <authorList>
            <person name="Chiriac C."/>
            <person name="Salcher M."/>
            <person name="Ghai R."/>
            <person name="Kavagutti S V."/>
        </authorList>
    </citation>
    <scope>NUCLEOTIDE SEQUENCE</scope>
</reference>
<name>A0A6J5LK65_9CAUD</name>
<organism evidence="1">
    <name type="scientific">uncultured Caudovirales phage</name>
    <dbReference type="NCBI Taxonomy" id="2100421"/>
    <lineage>
        <taxon>Viruses</taxon>
        <taxon>Duplodnaviria</taxon>
        <taxon>Heunggongvirae</taxon>
        <taxon>Uroviricota</taxon>
        <taxon>Caudoviricetes</taxon>
        <taxon>Peduoviridae</taxon>
        <taxon>Maltschvirus</taxon>
        <taxon>Maltschvirus maltsch</taxon>
    </lineage>
</organism>
<dbReference type="EMBL" id="LR796274">
    <property type="protein sequence ID" value="CAB4133516.1"/>
    <property type="molecule type" value="Genomic_DNA"/>
</dbReference>
<gene>
    <name evidence="1" type="ORF">UFOVP257_238</name>
</gene>
<evidence type="ECO:0000313" key="1">
    <source>
        <dbReference type="EMBL" id="CAB4133516.1"/>
    </source>
</evidence>
<protein>
    <submittedName>
        <fullName evidence="1">Uncharacterized protein</fullName>
    </submittedName>
</protein>
<accession>A0A6J5LK65</accession>
<sequence length="53" mass="6361">MSVYILFVMVLSDGVEREWKSYPRFEECWEVAKIIVKHRDDITARCVLVEKKD</sequence>
<proteinExistence type="predicted"/>